<organism evidence="1 2">
    <name type="scientific">Rhododendron simsii</name>
    <name type="common">Sims's rhododendron</name>
    <dbReference type="NCBI Taxonomy" id="118357"/>
    <lineage>
        <taxon>Eukaryota</taxon>
        <taxon>Viridiplantae</taxon>
        <taxon>Streptophyta</taxon>
        <taxon>Embryophyta</taxon>
        <taxon>Tracheophyta</taxon>
        <taxon>Spermatophyta</taxon>
        <taxon>Magnoliopsida</taxon>
        <taxon>eudicotyledons</taxon>
        <taxon>Gunneridae</taxon>
        <taxon>Pentapetalae</taxon>
        <taxon>asterids</taxon>
        <taxon>Ericales</taxon>
        <taxon>Ericaceae</taxon>
        <taxon>Ericoideae</taxon>
        <taxon>Rhodoreae</taxon>
        <taxon>Rhododendron</taxon>
    </lineage>
</organism>
<comment type="caution">
    <text evidence="1">The sequence shown here is derived from an EMBL/GenBank/DDBJ whole genome shotgun (WGS) entry which is preliminary data.</text>
</comment>
<keyword evidence="2" id="KW-1185">Reference proteome</keyword>
<accession>A0A834HB16</accession>
<name>A0A834HB16_RHOSS</name>
<sequence>MQRNWCMSFSIMLGIPTFGSRSGRVTDVAGPHRDIIWGFLPYMEDFEAIDGGKGGDQLWKLYLPLKSFLRRGSGLNVGWWFGIGVDLWGKDGVFRQRRRGVVFAGLSLPEFLSFLVGSDRFVMRLSDRLIV</sequence>
<dbReference type="EMBL" id="WJXA01000003">
    <property type="protein sequence ID" value="KAF7147909.1"/>
    <property type="molecule type" value="Genomic_DNA"/>
</dbReference>
<proteinExistence type="predicted"/>
<evidence type="ECO:0000313" key="2">
    <source>
        <dbReference type="Proteomes" id="UP000626092"/>
    </source>
</evidence>
<evidence type="ECO:0000313" key="1">
    <source>
        <dbReference type="EMBL" id="KAF7147909.1"/>
    </source>
</evidence>
<gene>
    <name evidence="1" type="ORF">RHSIM_Rhsim03G0133100</name>
</gene>
<dbReference type="AlphaFoldDB" id="A0A834HB16"/>
<dbReference type="Proteomes" id="UP000626092">
    <property type="component" value="Unassembled WGS sequence"/>
</dbReference>
<reference evidence="1" key="1">
    <citation type="submission" date="2019-11" db="EMBL/GenBank/DDBJ databases">
        <authorList>
            <person name="Liu Y."/>
            <person name="Hou J."/>
            <person name="Li T.-Q."/>
            <person name="Guan C.-H."/>
            <person name="Wu X."/>
            <person name="Wu H.-Z."/>
            <person name="Ling F."/>
            <person name="Zhang R."/>
            <person name="Shi X.-G."/>
            <person name="Ren J.-P."/>
            <person name="Chen E.-F."/>
            <person name="Sun J.-M."/>
        </authorList>
    </citation>
    <scope>NUCLEOTIDE SEQUENCE</scope>
    <source>
        <strain evidence="1">Adult_tree_wgs_1</strain>
        <tissue evidence="1">Leaves</tissue>
    </source>
</reference>
<protein>
    <submittedName>
        <fullName evidence="1">Uncharacterized protein</fullName>
    </submittedName>
</protein>